<evidence type="ECO:0000256" key="1">
    <source>
        <dbReference type="ARBA" id="ARBA00008766"/>
    </source>
</evidence>
<gene>
    <name evidence="7" type="ORF">I6H56_10605</name>
</gene>
<sequence>MEINKRIKEARKSMKKHKVDAYIVTSSDYHQSEYIGDYFQGRKYLSGFTGSAGILVIFNDEACLWTDGRYHIQAEKQLKGSEVKLFKQGNLGVPTYQEYIVSKLAENSKIGIDAKILLSSDVNEILSKKKFKIVDFDLLAEVWEKRPALAAERIFILEDKYTGKSYKEKVKEIRASLKEKNADYNIISSLDDIAWIYNFRGDDVQHNPVGLSFTVISEKKAILYINNEDKLINEAKKYFKDNKVEIKEYFEFFEDIKKLKGNILVDFNKISYAIYEAISKNTLINSMNPSTYLKAHKNKTEIANTKDIHIQDGAAIVKFMYWLKNNYKKENITEFSAEEKINSLREKIEGYIDLSFSTISAFGKNAAMMHYSAPKKKSTKIEDGVYLLDSGGTYLKGTTDITRTFFLGKVGKQEKIDNTLVLKGMLALSRAKFLFGATGTNLDILARQFLWNVGIDYKCGTGHGVGHILNVHEGPHGIRFQYNPQRLEVGMIVTNEPGAYIEGSHGIRIENELLVKEACETEHGKFLEFETITYAPIDLDGIVKTLLTKEEKQQLNEYHSEVYKKLSPYLNKKEKEFLKEYTKSI</sequence>
<feature type="domain" description="Creatinase N-terminal" evidence="5">
    <location>
        <begin position="6"/>
        <end position="137"/>
    </location>
</feature>
<keyword evidence="7" id="KW-0645">Protease</keyword>
<dbReference type="Pfam" id="PF16188">
    <property type="entry name" value="Peptidase_M24_C"/>
    <property type="match status" value="1"/>
</dbReference>
<dbReference type="PANTHER" id="PTHR43763">
    <property type="entry name" value="XAA-PRO AMINOPEPTIDASE 1"/>
    <property type="match status" value="1"/>
</dbReference>
<dbReference type="InterPro" id="IPR029149">
    <property type="entry name" value="Creatin/AminoP/Spt16_N"/>
</dbReference>
<dbReference type="GO" id="GO:0046872">
    <property type="term" value="F:metal ion binding"/>
    <property type="evidence" value="ECO:0007669"/>
    <property type="project" value="UniProtKB-KW"/>
</dbReference>
<evidence type="ECO:0000313" key="7">
    <source>
        <dbReference type="EMBL" id="QQB73752.1"/>
    </source>
</evidence>
<dbReference type="AlphaFoldDB" id="A0A7T4FNH9"/>
<dbReference type="GO" id="GO:0005737">
    <property type="term" value="C:cytoplasm"/>
    <property type="evidence" value="ECO:0007669"/>
    <property type="project" value="UniProtKB-ARBA"/>
</dbReference>
<dbReference type="Gene3D" id="3.90.230.10">
    <property type="entry name" value="Creatinase/methionine aminopeptidase superfamily"/>
    <property type="match status" value="1"/>
</dbReference>
<evidence type="ECO:0000259" key="4">
    <source>
        <dbReference type="Pfam" id="PF00557"/>
    </source>
</evidence>
<dbReference type="InterPro" id="IPR036005">
    <property type="entry name" value="Creatinase/aminopeptidase-like"/>
</dbReference>
<dbReference type="Pfam" id="PF16189">
    <property type="entry name" value="Creatinase_N_2"/>
    <property type="match status" value="1"/>
</dbReference>
<dbReference type="InterPro" id="IPR050422">
    <property type="entry name" value="X-Pro_aminopeptidase_P"/>
</dbReference>
<dbReference type="SUPFAM" id="SSF53092">
    <property type="entry name" value="Creatinase/prolidase N-terminal domain"/>
    <property type="match status" value="2"/>
</dbReference>
<dbReference type="InterPro" id="IPR000587">
    <property type="entry name" value="Creatinase_N"/>
</dbReference>
<proteinExistence type="inferred from homology"/>
<dbReference type="Pfam" id="PF01321">
    <property type="entry name" value="Creatinase_N"/>
    <property type="match status" value="1"/>
</dbReference>
<comment type="similarity">
    <text evidence="1">Belongs to the peptidase M24B family.</text>
</comment>
<accession>A0A7T4FNH9</accession>
<keyword evidence="7" id="KW-0031">Aminopeptidase</keyword>
<evidence type="ECO:0000259" key="6">
    <source>
        <dbReference type="Pfam" id="PF16188"/>
    </source>
</evidence>
<feature type="domain" description="Peptidase M24 C-terminal" evidence="6">
    <location>
        <begin position="525"/>
        <end position="585"/>
    </location>
</feature>
<dbReference type="Proteomes" id="UP000595577">
    <property type="component" value="Chromosome"/>
</dbReference>
<keyword evidence="3" id="KW-0378">Hydrolase</keyword>
<dbReference type="RefSeq" id="WP_198480505.1">
    <property type="nucleotide sequence ID" value="NZ_CP066022.1"/>
</dbReference>
<dbReference type="SUPFAM" id="SSF55920">
    <property type="entry name" value="Creatinase/aminopeptidase"/>
    <property type="match status" value="1"/>
</dbReference>
<name>A0A7T4FNH9_9FUSO</name>
<organism evidence="7 8">
    <name type="scientific">Fusobacterium canifelinum</name>
    <dbReference type="NCBI Taxonomy" id="285729"/>
    <lineage>
        <taxon>Bacteria</taxon>
        <taxon>Fusobacteriati</taxon>
        <taxon>Fusobacteriota</taxon>
        <taxon>Fusobacteriia</taxon>
        <taxon>Fusobacteriales</taxon>
        <taxon>Fusobacteriaceae</taxon>
        <taxon>Fusobacterium</taxon>
    </lineage>
</organism>
<dbReference type="FunFam" id="3.40.350.10:FF:000003">
    <property type="entry name" value="Xaa-pro aminopeptidase P"/>
    <property type="match status" value="1"/>
</dbReference>
<evidence type="ECO:0000256" key="2">
    <source>
        <dbReference type="ARBA" id="ARBA00022723"/>
    </source>
</evidence>
<dbReference type="InterPro" id="IPR033740">
    <property type="entry name" value="Pept_M24B"/>
</dbReference>
<evidence type="ECO:0000259" key="5">
    <source>
        <dbReference type="Pfam" id="PF01321"/>
    </source>
</evidence>
<evidence type="ECO:0000256" key="3">
    <source>
        <dbReference type="ARBA" id="ARBA00022801"/>
    </source>
</evidence>
<dbReference type="EMBL" id="CP066022">
    <property type="protein sequence ID" value="QQB73752.1"/>
    <property type="molecule type" value="Genomic_DNA"/>
</dbReference>
<dbReference type="CDD" id="cd01085">
    <property type="entry name" value="APP"/>
    <property type="match status" value="1"/>
</dbReference>
<dbReference type="FunFam" id="3.90.230.10:FF:000009">
    <property type="entry name" value="xaa-Pro aminopeptidase 2"/>
    <property type="match status" value="1"/>
</dbReference>
<feature type="domain" description="Peptidase M24" evidence="4">
    <location>
        <begin position="307"/>
        <end position="517"/>
    </location>
</feature>
<dbReference type="InterPro" id="IPR000994">
    <property type="entry name" value="Pept_M24"/>
</dbReference>
<evidence type="ECO:0000313" key="8">
    <source>
        <dbReference type="Proteomes" id="UP000595577"/>
    </source>
</evidence>
<dbReference type="Pfam" id="PF00557">
    <property type="entry name" value="Peptidase_M24"/>
    <property type="match status" value="1"/>
</dbReference>
<dbReference type="PANTHER" id="PTHR43763:SF6">
    <property type="entry name" value="XAA-PRO AMINOPEPTIDASE 1"/>
    <property type="match status" value="1"/>
</dbReference>
<reference evidence="7 8" key="1">
    <citation type="submission" date="2020-12" db="EMBL/GenBank/DDBJ databases">
        <title>FDA dAtabase for Regulatory Grade micrObial Sequences (FDA-ARGOS): Supporting development and validation of Infectious Disease Dx tests.</title>
        <authorList>
            <person name="Sproer C."/>
            <person name="Gronow S."/>
            <person name="Severitt S."/>
            <person name="Schroder I."/>
            <person name="Tallon L."/>
            <person name="Sadzewicz L."/>
            <person name="Zhao X."/>
            <person name="Boylan J."/>
            <person name="Ott S."/>
            <person name="Bowen H."/>
            <person name="Vavikolanu K."/>
            <person name="Mehta A."/>
            <person name="Aluvathingal J."/>
            <person name="Nadendla S."/>
            <person name="Lowell S."/>
            <person name="Myers T."/>
            <person name="Yan Y."/>
            <person name="Sichtig H."/>
        </authorList>
    </citation>
    <scope>NUCLEOTIDE SEQUENCE [LARGE SCALE GENOMIC DNA]</scope>
    <source>
        <strain evidence="7 8">FDAARGOS_999</strain>
    </source>
</reference>
<keyword evidence="2" id="KW-0479">Metal-binding</keyword>
<protein>
    <submittedName>
        <fullName evidence="7">Aminopeptidase P family protein</fullName>
    </submittedName>
</protein>
<dbReference type="Gene3D" id="3.40.350.10">
    <property type="entry name" value="Creatinase/prolidase N-terminal domain"/>
    <property type="match status" value="2"/>
</dbReference>
<dbReference type="GO" id="GO:0070006">
    <property type="term" value="F:metalloaminopeptidase activity"/>
    <property type="evidence" value="ECO:0007669"/>
    <property type="project" value="InterPro"/>
</dbReference>
<dbReference type="InterPro" id="IPR032416">
    <property type="entry name" value="Peptidase_M24_C"/>
</dbReference>